<reference evidence="2" key="1">
    <citation type="submission" date="2014-12" db="EMBL/GenBank/DDBJ databases">
        <title>Parallel Evolution in Life History Adaptation Evident in the Tissue-Specific Poeciliopsis prolifica transcriptome.</title>
        <authorList>
            <person name="Jue N.K."/>
            <person name="Foley R.J."/>
            <person name="Obergfell C."/>
            <person name="Reznick D.N."/>
            <person name="O'Neill R.J."/>
            <person name="O'Neill M.J."/>
        </authorList>
    </citation>
    <scope>NUCLEOTIDE SEQUENCE</scope>
</reference>
<feature type="region of interest" description="Disordered" evidence="1">
    <location>
        <begin position="45"/>
        <end position="105"/>
    </location>
</feature>
<accession>A0A0S7EKK2</accession>
<dbReference type="AlphaFoldDB" id="A0A0S7EKK2"/>
<name>A0A0S7EKK2_9TELE</name>
<evidence type="ECO:0000256" key="1">
    <source>
        <dbReference type="SAM" id="MobiDB-lite"/>
    </source>
</evidence>
<gene>
    <name evidence="2" type="primary">FBX36</name>
</gene>
<evidence type="ECO:0000313" key="2">
    <source>
        <dbReference type="EMBL" id="JAO05655.1"/>
    </source>
</evidence>
<sequence>MASLLTDPLFETCGRGPPPIKDYYHFFVTKSEIIWRWWKISPRTVDRHSKPGEVKESLSDFLEDPDLQSKATTSRDLSKHSQWKQMSRLTAKHKREKAKLVRGVG</sequence>
<feature type="compositionally biased region" description="Basic and acidic residues" evidence="1">
    <location>
        <begin position="45"/>
        <end position="58"/>
    </location>
</feature>
<dbReference type="EMBL" id="GBYX01476022">
    <property type="protein sequence ID" value="JAO05655.1"/>
    <property type="molecule type" value="Transcribed_RNA"/>
</dbReference>
<proteinExistence type="predicted"/>
<protein>
    <submittedName>
        <fullName evidence="2">FBX36</fullName>
    </submittedName>
</protein>
<organism evidence="2">
    <name type="scientific">Poeciliopsis prolifica</name>
    <name type="common">blackstripe livebearer</name>
    <dbReference type="NCBI Taxonomy" id="188132"/>
    <lineage>
        <taxon>Eukaryota</taxon>
        <taxon>Metazoa</taxon>
        <taxon>Chordata</taxon>
        <taxon>Craniata</taxon>
        <taxon>Vertebrata</taxon>
        <taxon>Euteleostomi</taxon>
        <taxon>Actinopterygii</taxon>
        <taxon>Neopterygii</taxon>
        <taxon>Teleostei</taxon>
        <taxon>Neoteleostei</taxon>
        <taxon>Acanthomorphata</taxon>
        <taxon>Ovalentaria</taxon>
        <taxon>Atherinomorphae</taxon>
        <taxon>Cyprinodontiformes</taxon>
        <taxon>Poeciliidae</taxon>
        <taxon>Poeciliinae</taxon>
        <taxon>Poeciliopsis</taxon>
    </lineage>
</organism>